<gene>
    <name evidence="3" type="ORF">SAMN02745225_01092</name>
</gene>
<name>A0A1M4UUC0_9ACTN</name>
<dbReference type="STRING" id="1121881.SAMN02745225_01092"/>
<accession>A0A1M4UUC0</accession>
<dbReference type="InterPro" id="IPR000387">
    <property type="entry name" value="Tyr_Pase_dom"/>
</dbReference>
<dbReference type="AlphaFoldDB" id="A0A1M4UUC0"/>
<keyword evidence="4" id="KW-1185">Reference proteome</keyword>
<comment type="similarity">
    <text evidence="1">Belongs to the protein-tyrosine phosphatase family.</text>
</comment>
<dbReference type="InterPro" id="IPR026893">
    <property type="entry name" value="Tyr/Ser_Pase_IphP-type"/>
</dbReference>
<dbReference type="Proteomes" id="UP000184295">
    <property type="component" value="Unassembled WGS sequence"/>
</dbReference>
<sequence length="327" mass="36703">MDSYLPAEASQLSRHCIAIAQHQVAVASGQMKTEQRFQIASVTSFGVEPLEMKFQFQQDRDVIYFLTEDELPPRPAILTLMDDTPTVAVQRHIELEGLTNLRDFGGYSGSGGTVPWGRLYRSENLSKLSDRQWEHLDRLGITRVIDLRNASEKELQPTTLPQSSKVELHEIEVTGRIKGYDDALLAIGDGHLTEITENDISDMYLDILNRHIDDLALAVALAENNQDGATLVHCTAGKDRTGLVAAILQLRAGISPLQVQRDYLLSNLYRTPDRLRQLEGFFEHHRIDPLSVRPFLAAPWQAMSRALEELSTRHPDLLNSKVDADSL</sequence>
<evidence type="ECO:0000256" key="1">
    <source>
        <dbReference type="ARBA" id="ARBA00009580"/>
    </source>
</evidence>
<reference evidence="4" key="1">
    <citation type="submission" date="2016-11" db="EMBL/GenBank/DDBJ databases">
        <authorList>
            <person name="Varghese N."/>
            <person name="Submissions S."/>
        </authorList>
    </citation>
    <scope>NUCLEOTIDE SEQUENCE [LARGE SCALE GENOMIC DNA]</scope>
    <source>
        <strain evidence="4">DSM 19514</strain>
    </source>
</reference>
<dbReference type="PROSITE" id="PS00383">
    <property type="entry name" value="TYR_PHOSPHATASE_1"/>
    <property type="match status" value="1"/>
</dbReference>
<feature type="domain" description="Tyrosine specific protein phosphatases" evidence="2">
    <location>
        <begin position="202"/>
        <end position="259"/>
    </location>
</feature>
<dbReference type="PROSITE" id="PS50056">
    <property type="entry name" value="TYR_PHOSPHATASE_2"/>
    <property type="match status" value="1"/>
</dbReference>
<evidence type="ECO:0000259" key="2">
    <source>
        <dbReference type="PROSITE" id="PS50056"/>
    </source>
</evidence>
<proteinExistence type="inferred from homology"/>
<dbReference type="SUPFAM" id="SSF52799">
    <property type="entry name" value="(Phosphotyrosine protein) phosphatases II"/>
    <property type="match status" value="1"/>
</dbReference>
<dbReference type="EMBL" id="FQUL01000012">
    <property type="protein sequence ID" value="SHE60200.1"/>
    <property type="molecule type" value="Genomic_DNA"/>
</dbReference>
<evidence type="ECO:0000313" key="4">
    <source>
        <dbReference type="Proteomes" id="UP000184295"/>
    </source>
</evidence>
<dbReference type="RefSeq" id="WP_072789697.1">
    <property type="nucleotide sequence ID" value="NZ_FQUL01000012.1"/>
</dbReference>
<organism evidence="3 4">
    <name type="scientific">Ferrithrix thermotolerans DSM 19514</name>
    <dbReference type="NCBI Taxonomy" id="1121881"/>
    <lineage>
        <taxon>Bacteria</taxon>
        <taxon>Bacillati</taxon>
        <taxon>Actinomycetota</taxon>
        <taxon>Acidimicrobiia</taxon>
        <taxon>Acidimicrobiales</taxon>
        <taxon>Acidimicrobiaceae</taxon>
        <taxon>Ferrithrix</taxon>
    </lineage>
</organism>
<dbReference type="GO" id="GO:0004721">
    <property type="term" value="F:phosphoprotein phosphatase activity"/>
    <property type="evidence" value="ECO:0007669"/>
    <property type="project" value="InterPro"/>
</dbReference>
<dbReference type="Gene3D" id="3.90.190.10">
    <property type="entry name" value="Protein tyrosine phosphatase superfamily"/>
    <property type="match status" value="1"/>
</dbReference>
<dbReference type="InterPro" id="IPR029021">
    <property type="entry name" value="Prot-tyrosine_phosphatase-like"/>
</dbReference>
<dbReference type="PANTHER" id="PTHR31126">
    <property type="entry name" value="TYROSINE-PROTEIN PHOSPHATASE"/>
    <property type="match status" value="1"/>
</dbReference>
<dbReference type="Pfam" id="PF13350">
    <property type="entry name" value="Y_phosphatase3"/>
    <property type="match status" value="1"/>
</dbReference>
<dbReference type="PANTHER" id="PTHR31126:SF1">
    <property type="entry name" value="TYROSINE SPECIFIC PROTEIN PHOSPHATASES DOMAIN-CONTAINING PROTEIN"/>
    <property type="match status" value="1"/>
</dbReference>
<dbReference type="InterPro" id="IPR016130">
    <property type="entry name" value="Tyr_Pase_AS"/>
</dbReference>
<protein>
    <submittedName>
        <fullName evidence="3">Protein-tyrosine phosphatase</fullName>
    </submittedName>
</protein>
<evidence type="ECO:0000313" key="3">
    <source>
        <dbReference type="EMBL" id="SHE60200.1"/>
    </source>
</evidence>
<dbReference type="OrthoDB" id="1188001at2"/>